<dbReference type="Pfam" id="PF14111">
    <property type="entry name" value="DUF4283"/>
    <property type="match status" value="1"/>
</dbReference>
<evidence type="ECO:0000313" key="4">
    <source>
        <dbReference type="EMBL" id="KAL0430337.1"/>
    </source>
</evidence>
<protein>
    <recommendedName>
        <fullName evidence="5">CCHC-type domain-containing protein</fullName>
    </recommendedName>
</protein>
<dbReference type="PANTHER" id="PTHR31286">
    <property type="entry name" value="GLYCINE-RICH CELL WALL STRUCTURAL PROTEIN 1.8-LIKE"/>
    <property type="match status" value="1"/>
</dbReference>
<dbReference type="InterPro" id="IPR025558">
    <property type="entry name" value="DUF4283"/>
</dbReference>
<accession>A0AAW2VQJ2</accession>
<dbReference type="EMBL" id="JACGWJ010000003">
    <property type="protein sequence ID" value="KAL0430337.1"/>
    <property type="molecule type" value="Genomic_DNA"/>
</dbReference>
<feature type="region of interest" description="Disordered" evidence="1">
    <location>
        <begin position="240"/>
        <end position="270"/>
    </location>
</feature>
<dbReference type="Gene3D" id="3.60.10.10">
    <property type="entry name" value="Endonuclease/exonuclease/phosphatase"/>
    <property type="match status" value="1"/>
</dbReference>
<evidence type="ECO:0008006" key="5">
    <source>
        <dbReference type="Google" id="ProtNLM"/>
    </source>
</evidence>
<feature type="domain" description="Zinc knuckle CX2CX4HX4C" evidence="3">
    <location>
        <begin position="175"/>
        <end position="222"/>
    </location>
</feature>
<feature type="domain" description="DUF4283" evidence="2">
    <location>
        <begin position="35"/>
        <end position="115"/>
    </location>
</feature>
<evidence type="ECO:0000259" key="2">
    <source>
        <dbReference type="Pfam" id="PF14111"/>
    </source>
</evidence>
<evidence type="ECO:0000256" key="1">
    <source>
        <dbReference type="SAM" id="MobiDB-lite"/>
    </source>
</evidence>
<dbReference type="InterPro" id="IPR036691">
    <property type="entry name" value="Endo/exonu/phosph_ase_sf"/>
</dbReference>
<feature type="region of interest" description="Disordered" evidence="1">
    <location>
        <begin position="295"/>
        <end position="336"/>
    </location>
</feature>
<dbReference type="Pfam" id="PF14392">
    <property type="entry name" value="zf-CCHC_4"/>
    <property type="match status" value="1"/>
</dbReference>
<sequence length="563" mass="62856">MDSGFNHLRTALSLTESEDDGVIIASNLWYSDSDTFDLCLVGRWLSHKPFHADILKSTLLLAFNPVRGMEFKLLDGNRFLLKFHHIVDRNRVLDGCPWSFDKNLLILNSIAMNENPQDVNLDWAAFHVHVHGLPLSKMSKDMARFIGDYLGRFIDVDADSAGHVWGSSMRLRVSLDVSKPLRRVLKLRTTLGDEQLLSFTYEKLPNFCYICGCLGHLSKFCELRFSENFIDPDLPSHPTSHPNLTIHTPLPSKLTDPPESLPHTASPSSAPVLSSPLMFPITHITTQTTTLTASCPILKPKKAPPRKPISVPKKQKQPETPSSITDLCCTPSPPSSKARLSLSDISNIPAAAAGSPAQSYDAAMLELLRARDPLHSSHSRGSSPHVSSLLGFSGRNQVGGLALLWNKSLSVQLQSFSHHHINVTVYPEAGSEAWRFSGFYGVADTAQRQEKKGGRQRPLWQIRRFREALASTDLYDLGYEGDPFTWCNQQPEPDTIYERLDRACADPVWKTRFPSVVVRHIPVTSSDHAAIMIDTENARQLPRPLHKPFRFEAHGLLSTIVNM</sequence>
<dbReference type="SUPFAM" id="SSF56219">
    <property type="entry name" value="DNase I-like"/>
    <property type="match status" value="1"/>
</dbReference>
<evidence type="ECO:0000259" key="3">
    <source>
        <dbReference type="Pfam" id="PF14392"/>
    </source>
</evidence>
<dbReference type="InterPro" id="IPR040256">
    <property type="entry name" value="At4g02000-like"/>
</dbReference>
<proteinExistence type="predicted"/>
<organism evidence="4">
    <name type="scientific">Sesamum radiatum</name>
    <name type="common">Black benniseed</name>
    <dbReference type="NCBI Taxonomy" id="300843"/>
    <lineage>
        <taxon>Eukaryota</taxon>
        <taxon>Viridiplantae</taxon>
        <taxon>Streptophyta</taxon>
        <taxon>Embryophyta</taxon>
        <taxon>Tracheophyta</taxon>
        <taxon>Spermatophyta</taxon>
        <taxon>Magnoliopsida</taxon>
        <taxon>eudicotyledons</taxon>
        <taxon>Gunneridae</taxon>
        <taxon>Pentapetalae</taxon>
        <taxon>asterids</taxon>
        <taxon>lamiids</taxon>
        <taxon>Lamiales</taxon>
        <taxon>Pedaliaceae</taxon>
        <taxon>Sesamum</taxon>
    </lineage>
</organism>
<comment type="caution">
    <text evidence="4">The sequence shown here is derived from an EMBL/GenBank/DDBJ whole genome shotgun (WGS) entry which is preliminary data.</text>
</comment>
<dbReference type="AlphaFoldDB" id="A0AAW2VQJ2"/>
<reference evidence="4" key="1">
    <citation type="submission" date="2020-06" db="EMBL/GenBank/DDBJ databases">
        <authorList>
            <person name="Li T."/>
            <person name="Hu X."/>
            <person name="Zhang T."/>
            <person name="Song X."/>
            <person name="Zhang H."/>
            <person name="Dai N."/>
            <person name="Sheng W."/>
            <person name="Hou X."/>
            <person name="Wei L."/>
        </authorList>
    </citation>
    <scope>NUCLEOTIDE SEQUENCE</scope>
    <source>
        <strain evidence="4">G02</strain>
        <tissue evidence="4">Leaf</tissue>
    </source>
</reference>
<reference evidence="4" key="2">
    <citation type="journal article" date="2024" name="Plant">
        <title>Genomic evolution and insights into agronomic trait innovations of Sesamum species.</title>
        <authorList>
            <person name="Miao H."/>
            <person name="Wang L."/>
            <person name="Qu L."/>
            <person name="Liu H."/>
            <person name="Sun Y."/>
            <person name="Le M."/>
            <person name="Wang Q."/>
            <person name="Wei S."/>
            <person name="Zheng Y."/>
            <person name="Lin W."/>
            <person name="Duan Y."/>
            <person name="Cao H."/>
            <person name="Xiong S."/>
            <person name="Wang X."/>
            <person name="Wei L."/>
            <person name="Li C."/>
            <person name="Ma Q."/>
            <person name="Ju M."/>
            <person name="Zhao R."/>
            <person name="Li G."/>
            <person name="Mu C."/>
            <person name="Tian Q."/>
            <person name="Mei H."/>
            <person name="Zhang T."/>
            <person name="Gao T."/>
            <person name="Zhang H."/>
        </authorList>
    </citation>
    <scope>NUCLEOTIDE SEQUENCE</scope>
    <source>
        <strain evidence="4">G02</strain>
    </source>
</reference>
<gene>
    <name evidence="4" type="ORF">Sradi_0659700</name>
</gene>
<dbReference type="PANTHER" id="PTHR31286:SF153">
    <property type="entry name" value="DUF4283 DOMAIN PROTEIN"/>
    <property type="match status" value="1"/>
</dbReference>
<dbReference type="InterPro" id="IPR025836">
    <property type="entry name" value="Zn_knuckle_CX2CX4HX4C"/>
</dbReference>
<name>A0AAW2VQJ2_SESRA</name>